<accession>A0A285NLX4</accession>
<dbReference type="Pfam" id="PF10145">
    <property type="entry name" value="PhageMin_Tail"/>
    <property type="match status" value="1"/>
</dbReference>
<dbReference type="InterPro" id="IPR010090">
    <property type="entry name" value="Phage_tape_meas"/>
</dbReference>
<name>A0A285NLX4_9BACI</name>
<sequence length="581" mass="64015">MLSEDLKIILSPSADTSRQATNQLNQDIKLLQGKAKALNIKSEIDISKSSISEINKQIASFQKQLKPIKLDVIMDKQVEKVLNGFTKSIDGHVKSAKDLNKVIEEQITVTKKLDGTTEKTSMQHKQNGEILQKSTRFVNEQTQALQKQAQAAKVAQDQITKYGQTLSKTEKRDATGNYLGGQQKNRLNYEDITYNTDREGNISSIRTTDNIDKRRKAVQQLETQLKSLKQQGEVSATTLSKLSNAINIADTLQDIEIVRQLISQLDDDSKARQRTRELEKQLELYKRQAAVNVQNLERRFSSAIGPDGQAGLNNYLNSVNSLSAKTPNVSQQMKSLNMEFKEISSNVNTAASHVNTFGQELQTALARTVTWGVAMTSIYGSLNAFRNITEQIVEVDTLMTNIRRVMDIPDSQFNTLLSESIDLSIQLGNTLPDVLTMMGEFGRLGYEGDQLADLAESAQILQNIGELSPEDSVKSITAAMTNFNIAAKDSESIIDRINEVDNQFSVSSLDLSQSIRRAGSTASVFGADLDELLGYTTAIGASTRESGNIIGKLVADVKSSLIDLEPLTLRRGRQGASVMAA</sequence>
<reference evidence="3" key="1">
    <citation type="submission" date="2017-09" db="EMBL/GenBank/DDBJ databases">
        <authorList>
            <person name="Varghese N."/>
            <person name="Submissions S."/>
        </authorList>
    </citation>
    <scope>NUCLEOTIDE SEQUENCE [LARGE SCALE GENOMIC DNA]</scope>
    <source>
        <strain evidence="3">CGMCC 1.8913</strain>
    </source>
</reference>
<protein>
    <submittedName>
        <fullName evidence="2">Phage tail tape measure protein, TP901 family, core region</fullName>
    </submittedName>
</protein>
<keyword evidence="3" id="KW-1185">Reference proteome</keyword>
<feature type="domain" description="Phage tail tape measure protein" evidence="1">
    <location>
        <begin position="424"/>
        <end position="548"/>
    </location>
</feature>
<dbReference type="EMBL" id="OBEK01000002">
    <property type="protein sequence ID" value="SNZ09923.1"/>
    <property type="molecule type" value="Genomic_DNA"/>
</dbReference>
<gene>
    <name evidence="2" type="ORF">SAMN05421503_1420</name>
</gene>
<dbReference type="OrthoDB" id="5902884at2"/>
<dbReference type="Proteomes" id="UP000219356">
    <property type="component" value="Unassembled WGS sequence"/>
</dbReference>
<dbReference type="AlphaFoldDB" id="A0A285NLX4"/>
<evidence type="ECO:0000313" key="2">
    <source>
        <dbReference type="EMBL" id="SNZ09923.1"/>
    </source>
</evidence>
<proteinExistence type="predicted"/>
<dbReference type="NCBIfam" id="TIGR01760">
    <property type="entry name" value="tape_meas_TP901"/>
    <property type="match status" value="1"/>
</dbReference>
<organism evidence="2 3">
    <name type="scientific">Terribacillus aidingensis</name>
    <dbReference type="NCBI Taxonomy" id="586416"/>
    <lineage>
        <taxon>Bacteria</taxon>
        <taxon>Bacillati</taxon>
        <taxon>Bacillota</taxon>
        <taxon>Bacilli</taxon>
        <taxon>Bacillales</taxon>
        <taxon>Bacillaceae</taxon>
        <taxon>Terribacillus</taxon>
    </lineage>
</organism>
<evidence type="ECO:0000259" key="1">
    <source>
        <dbReference type="Pfam" id="PF10145"/>
    </source>
</evidence>
<dbReference type="RefSeq" id="WP_097040660.1">
    <property type="nucleotide sequence ID" value="NZ_OBEK01000002.1"/>
</dbReference>
<evidence type="ECO:0000313" key="3">
    <source>
        <dbReference type="Proteomes" id="UP000219356"/>
    </source>
</evidence>